<feature type="compositionally biased region" description="Acidic residues" evidence="1">
    <location>
        <begin position="411"/>
        <end position="420"/>
    </location>
</feature>
<gene>
    <name evidence="2" type="ORF">PAPYR_9570</name>
</gene>
<protein>
    <submittedName>
        <fullName evidence="2">Uncharacterized protein</fullName>
    </submittedName>
</protein>
<evidence type="ECO:0000313" key="2">
    <source>
        <dbReference type="EMBL" id="KAJ4455490.1"/>
    </source>
</evidence>
<reference evidence="2" key="1">
    <citation type="journal article" date="2022" name="bioRxiv">
        <title>Genomics of Preaxostyla Flagellates Illuminates Evolutionary Transitions and the Path Towards Mitochondrial Loss.</title>
        <authorList>
            <person name="Novak L.V.F."/>
            <person name="Treitli S.C."/>
            <person name="Pyrih J."/>
            <person name="Halakuc P."/>
            <person name="Pipaliya S.V."/>
            <person name="Vacek V."/>
            <person name="Brzon O."/>
            <person name="Soukal P."/>
            <person name="Eme L."/>
            <person name="Dacks J.B."/>
            <person name="Karnkowska A."/>
            <person name="Elias M."/>
            <person name="Hampl V."/>
        </authorList>
    </citation>
    <scope>NUCLEOTIDE SEQUENCE</scope>
    <source>
        <strain evidence="2">RCP-MX</strain>
    </source>
</reference>
<evidence type="ECO:0000313" key="3">
    <source>
        <dbReference type="Proteomes" id="UP001141327"/>
    </source>
</evidence>
<proteinExistence type="predicted"/>
<name>A0ABQ8UF87_9EUKA</name>
<feature type="region of interest" description="Disordered" evidence="1">
    <location>
        <begin position="282"/>
        <end position="371"/>
    </location>
</feature>
<feature type="compositionally biased region" description="Basic and acidic residues" evidence="1">
    <location>
        <begin position="333"/>
        <end position="346"/>
    </location>
</feature>
<accession>A0ABQ8UF87</accession>
<sequence length="472" mass="51965">MRFYVPRTTHSASACSWCSNIHSVAARTIAPPRVGAADNAGSPIAAGVPFPPNLPCFLTPVFSSKQPPNRNSPACQLEDSGVPSPQGGGPVGWPAPCVEPAPSQTRLGNDGGHMALIAHEMIFLSADSPTMRRLLDGRFSWLGNPGVEGQALSLGGQAIHDQDGRYRSMVLANGQVMREEIKTSILTTPDYCYSDYDYDDFDNVRSFTEFCPYCTHPWRTCIARRNWYDSWLFMQQPTPYLSYAILLATAPEALIHIPTTPRPKIEYEGRLPVSLLREAMRERHQERIRSHGPPIGAIPGNPFNSLGKGDMPMPPADGQDDEAVPHHHHRYHLPADDPRKPERDPAAPDSEGSALETPKAGVQSDPEPESVAPVMCEYPVGYPLEPAPQAEPGPRFRRFTARHRRVRTPEEGDAAWEGDAAEQKPGTAPPAASLPTELVGLVVLMLPLKTQLRLLQVWFRKGEWCGGFCRRP</sequence>
<keyword evidence="3" id="KW-1185">Reference proteome</keyword>
<evidence type="ECO:0000256" key="1">
    <source>
        <dbReference type="SAM" id="MobiDB-lite"/>
    </source>
</evidence>
<organism evidence="2 3">
    <name type="scientific">Paratrimastix pyriformis</name>
    <dbReference type="NCBI Taxonomy" id="342808"/>
    <lineage>
        <taxon>Eukaryota</taxon>
        <taxon>Metamonada</taxon>
        <taxon>Preaxostyla</taxon>
        <taxon>Paratrimastigidae</taxon>
        <taxon>Paratrimastix</taxon>
    </lineage>
</organism>
<dbReference type="EMBL" id="JAPMOS010000106">
    <property type="protein sequence ID" value="KAJ4455490.1"/>
    <property type="molecule type" value="Genomic_DNA"/>
</dbReference>
<dbReference type="Proteomes" id="UP001141327">
    <property type="component" value="Unassembled WGS sequence"/>
</dbReference>
<feature type="region of interest" description="Disordered" evidence="1">
    <location>
        <begin position="68"/>
        <end position="88"/>
    </location>
</feature>
<feature type="region of interest" description="Disordered" evidence="1">
    <location>
        <begin position="404"/>
        <end position="431"/>
    </location>
</feature>
<comment type="caution">
    <text evidence="2">The sequence shown here is derived from an EMBL/GenBank/DDBJ whole genome shotgun (WGS) entry which is preliminary data.</text>
</comment>